<accession>A0A1G2G436</accession>
<reference evidence="1 2" key="1">
    <citation type="journal article" date="2016" name="Nat. Commun.">
        <title>Thousands of microbial genomes shed light on interconnected biogeochemical processes in an aquifer system.</title>
        <authorList>
            <person name="Anantharaman K."/>
            <person name="Brown C.T."/>
            <person name="Hug L.A."/>
            <person name="Sharon I."/>
            <person name="Castelle C.J."/>
            <person name="Probst A.J."/>
            <person name="Thomas B.C."/>
            <person name="Singh A."/>
            <person name="Wilkins M.J."/>
            <person name="Karaoz U."/>
            <person name="Brodie E.L."/>
            <person name="Williams K.H."/>
            <person name="Hubbard S.S."/>
            <person name="Banfield J.F."/>
        </authorList>
    </citation>
    <scope>NUCLEOTIDE SEQUENCE [LARGE SCALE GENOMIC DNA]</scope>
</reference>
<sequence length="111" mass="13021">MKNFIHKEAAGGKWFCMSLMEQLGNIGSEVGRAARAEGKNEQRFWVAAERALDLFDLTMEDKRWIEGRRLREIARTREVFCDVIYGEKQYGTSLEDLDKYFMEFAMAARRK</sequence>
<evidence type="ECO:0000313" key="1">
    <source>
        <dbReference type="EMBL" id="OGZ44832.1"/>
    </source>
</evidence>
<comment type="caution">
    <text evidence="1">The sequence shown here is derived from an EMBL/GenBank/DDBJ whole genome shotgun (WGS) entry which is preliminary data.</text>
</comment>
<organism evidence="1 2">
    <name type="scientific">Candidatus Ryanbacteria bacterium RIFCSPHIGHO2_02_FULL_45_13b</name>
    <dbReference type="NCBI Taxonomy" id="1802117"/>
    <lineage>
        <taxon>Bacteria</taxon>
        <taxon>Candidatus Ryaniibacteriota</taxon>
    </lineage>
</organism>
<dbReference type="EMBL" id="MHNN01000027">
    <property type="protein sequence ID" value="OGZ44832.1"/>
    <property type="molecule type" value="Genomic_DNA"/>
</dbReference>
<gene>
    <name evidence="1" type="ORF">A3J54_00655</name>
</gene>
<protein>
    <submittedName>
        <fullName evidence="1">Uncharacterized protein</fullName>
    </submittedName>
</protein>
<dbReference type="STRING" id="1802117.A3J54_00655"/>
<evidence type="ECO:0000313" key="2">
    <source>
        <dbReference type="Proteomes" id="UP000176576"/>
    </source>
</evidence>
<dbReference type="AlphaFoldDB" id="A0A1G2G436"/>
<dbReference type="Proteomes" id="UP000176576">
    <property type="component" value="Unassembled WGS sequence"/>
</dbReference>
<name>A0A1G2G436_9BACT</name>
<proteinExistence type="predicted"/>